<dbReference type="InterPro" id="IPR036429">
    <property type="entry name" value="SpoA-like_sf"/>
</dbReference>
<reference evidence="1 2" key="1">
    <citation type="submission" date="2019-11" db="EMBL/GenBank/DDBJ databases">
        <authorList>
            <consortium name="GenomeTrakr network: Whole genome sequencing for foodborne pathogen traceback"/>
        </authorList>
    </citation>
    <scope>NUCLEOTIDE SEQUENCE [LARGE SCALE GENOMIC DNA]</scope>
    <source>
        <strain evidence="1 2">PSU-2072</strain>
    </source>
</reference>
<dbReference type="EMBL" id="AASWOY010000338">
    <property type="protein sequence ID" value="EFH6652737.1"/>
    <property type="molecule type" value="Genomic_DNA"/>
</dbReference>
<dbReference type="Proteomes" id="UP000530628">
    <property type="component" value="Unassembled WGS sequence"/>
</dbReference>
<protein>
    <submittedName>
        <fullName evidence="1">YscQ/HrcQ family type III secretion apparatus protein</fullName>
    </submittedName>
</protein>
<evidence type="ECO:0000313" key="1">
    <source>
        <dbReference type="EMBL" id="EFH6652737.1"/>
    </source>
</evidence>
<feature type="non-terminal residue" evidence="1">
    <location>
        <position position="1"/>
    </location>
</feature>
<proteinExistence type="predicted"/>
<dbReference type="AlphaFoldDB" id="A0A8S7UCQ2"/>
<gene>
    <name evidence="1" type="ORF">GNW61_29300</name>
</gene>
<name>A0A8S7UCQ2_ECOLX</name>
<sequence length="35" mass="3820">IRVNGALTGYGELVEVDDKLGVEIHSWLSGHNNVK</sequence>
<comment type="caution">
    <text evidence="1">The sequence shown here is derived from an EMBL/GenBank/DDBJ whole genome shotgun (WGS) entry which is preliminary data.</text>
</comment>
<dbReference type="SUPFAM" id="SSF101801">
    <property type="entry name" value="Surface presentation of antigens (SPOA)"/>
    <property type="match status" value="1"/>
</dbReference>
<organism evidence="1 2">
    <name type="scientific">Escherichia coli</name>
    <dbReference type="NCBI Taxonomy" id="562"/>
    <lineage>
        <taxon>Bacteria</taxon>
        <taxon>Pseudomonadati</taxon>
        <taxon>Pseudomonadota</taxon>
        <taxon>Gammaproteobacteria</taxon>
        <taxon>Enterobacterales</taxon>
        <taxon>Enterobacteriaceae</taxon>
        <taxon>Escherichia</taxon>
    </lineage>
</organism>
<dbReference type="Gene3D" id="2.30.330.10">
    <property type="entry name" value="SpoA-like"/>
    <property type="match status" value="1"/>
</dbReference>
<evidence type="ECO:0000313" key="2">
    <source>
        <dbReference type="Proteomes" id="UP000530628"/>
    </source>
</evidence>
<accession>A0A8S7UCQ2</accession>